<keyword evidence="3 5" id="KW-0238">DNA-binding</keyword>
<dbReference type="SUPFAM" id="SSF56349">
    <property type="entry name" value="DNA breaking-rejoining enzymes"/>
    <property type="match status" value="1"/>
</dbReference>
<evidence type="ECO:0000256" key="4">
    <source>
        <dbReference type="ARBA" id="ARBA00023172"/>
    </source>
</evidence>
<dbReference type="Pfam" id="PF14657">
    <property type="entry name" value="Arm-DNA-bind_4"/>
    <property type="match status" value="1"/>
</dbReference>
<sequence>MASFEKRGKSWRYVISYKDDSGQNKRIQKGGFNTKKEAQVHANDLEYNLKRGFDISNDVIFVDYFKQWYEINKLPHVSKSTLNRYESAHMHLKNYFNNKLLKDVKQSDYQQFLNEYGKSHNRETARKLNSYVRNACEQAIHEGLILRNPTYKATVTGDNPSKSEDLKFINHTDYVKLKHYLEQKNTTSSLVLLMALVTGGRFSEIANMKRDDFFLGDNKIHLPGTKTETSDRIISIDTNTLNKVKQYINDKPANMNGYVFTVNGSIISNTAVNKVLRKACNHLGIKSITINALRHTHASVLIHNGYSLHYISKRLGHASTLVTQSVYLHLLEETYEREDKNMIEFLNNL</sequence>
<organism evidence="8">
    <name type="scientific">Staphylococcus saprophyticus</name>
    <dbReference type="NCBI Taxonomy" id="29385"/>
    <lineage>
        <taxon>Bacteria</taxon>
        <taxon>Bacillati</taxon>
        <taxon>Bacillota</taxon>
        <taxon>Bacilli</taxon>
        <taxon>Bacillales</taxon>
        <taxon>Staphylococcaceae</taxon>
        <taxon>Staphylococcus</taxon>
    </lineage>
</organism>
<dbReference type="Pfam" id="PF00589">
    <property type="entry name" value="Phage_integrase"/>
    <property type="match status" value="1"/>
</dbReference>
<dbReference type="InterPro" id="IPR013762">
    <property type="entry name" value="Integrase-like_cat_sf"/>
</dbReference>
<dbReference type="InterPro" id="IPR050090">
    <property type="entry name" value="Tyrosine_recombinase_XerCD"/>
</dbReference>
<name>A0A0K2W8T5_STASA</name>
<keyword evidence="4" id="KW-0233">DNA recombination</keyword>
<reference evidence="8" key="1">
    <citation type="journal article" date="2017" name="Antimicrob. Agents Chemother.">
        <title>A Novel erm(44) Gene Variant from a Human Staphylococcus saprophyticus Isolate Confers Resistance to Macrolides and Lincosamides but Not Streptogramins.</title>
        <authorList>
            <person name="Strauss C."/>
            <person name="Hu Y."/>
            <person name="Coates A."/>
            <person name="Perreten V."/>
        </authorList>
    </citation>
    <scope>NUCLEOTIDE SEQUENCE</scope>
    <source>
        <strain evidence="8">N041</strain>
    </source>
</reference>
<evidence type="ECO:0000256" key="1">
    <source>
        <dbReference type="ARBA" id="ARBA00008857"/>
    </source>
</evidence>
<dbReference type="Gene3D" id="1.10.443.10">
    <property type="entry name" value="Intergrase catalytic core"/>
    <property type="match status" value="1"/>
</dbReference>
<dbReference type="InterPro" id="IPR044068">
    <property type="entry name" value="CB"/>
</dbReference>
<dbReference type="PROSITE" id="PS51900">
    <property type="entry name" value="CB"/>
    <property type="match status" value="1"/>
</dbReference>
<dbReference type="InterPro" id="IPR002104">
    <property type="entry name" value="Integrase_catalytic"/>
</dbReference>
<dbReference type="CDD" id="cd01189">
    <property type="entry name" value="INT_ICEBs1_C_like"/>
    <property type="match status" value="1"/>
</dbReference>
<dbReference type="GO" id="GO:0003677">
    <property type="term" value="F:DNA binding"/>
    <property type="evidence" value="ECO:0007669"/>
    <property type="project" value="UniProtKB-UniRule"/>
</dbReference>
<accession>A0A0K2W8T5</accession>
<dbReference type="Gene3D" id="1.10.150.130">
    <property type="match status" value="1"/>
</dbReference>
<comment type="similarity">
    <text evidence="1">Belongs to the 'phage' integrase family.</text>
</comment>
<dbReference type="InterPro" id="IPR011010">
    <property type="entry name" value="DNA_brk_join_enz"/>
</dbReference>
<evidence type="ECO:0000256" key="3">
    <source>
        <dbReference type="ARBA" id="ARBA00023125"/>
    </source>
</evidence>
<dbReference type="Pfam" id="PF14659">
    <property type="entry name" value="Phage_int_SAM_3"/>
    <property type="match status" value="1"/>
</dbReference>
<feature type="domain" description="Tyr recombinase" evidence="6">
    <location>
        <begin position="164"/>
        <end position="343"/>
    </location>
</feature>
<keyword evidence="2" id="KW-0229">DNA integration</keyword>
<dbReference type="InterPro" id="IPR010998">
    <property type="entry name" value="Integrase_recombinase_N"/>
</dbReference>
<evidence type="ECO:0000256" key="2">
    <source>
        <dbReference type="ARBA" id="ARBA00022908"/>
    </source>
</evidence>
<proteinExistence type="inferred from homology"/>
<evidence type="ECO:0000259" key="6">
    <source>
        <dbReference type="PROSITE" id="PS51898"/>
    </source>
</evidence>
<dbReference type="GO" id="GO:0015074">
    <property type="term" value="P:DNA integration"/>
    <property type="evidence" value="ECO:0007669"/>
    <property type="project" value="UniProtKB-KW"/>
</dbReference>
<dbReference type="GO" id="GO:0006310">
    <property type="term" value="P:DNA recombination"/>
    <property type="evidence" value="ECO:0007669"/>
    <property type="project" value="UniProtKB-KW"/>
</dbReference>
<feature type="domain" description="Core-binding (CB)" evidence="7">
    <location>
        <begin position="59"/>
        <end position="140"/>
    </location>
</feature>
<dbReference type="PANTHER" id="PTHR30349">
    <property type="entry name" value="PHAGE INTEGRASE-RELATED"/>
    <property type="match status" value="1"/>
</dbReference>
<dbReference type="PROSITE" id="PS51898">
    <property type="entry name" value="TYR_RECOMBINASE"/>
    <property type="match status" value="1"/>
</dbReference>
<protein>
    <submittedName>
        <fullName evidence="8">Integrase</fullName>
    </submittedName>
</protein>
<evidence type="ECO:0000259" key="7">
    <source>
        <dbReference type="PROSITE" id="PS51900"/>
    </source>
</evidence>
<dbReference type="PANTHER" id="PTHR30349:SF64">
    <property type="entry name" value="PROPHAGE INTEGRASE INTD-RELATED"/>
    <property type="match status" value="1"/>
</dbReference>
<dbReference type="AlphaFoldDB" id="A0A0K2W8T5"/>
<dbReference type="InterPro" id="IPR028259">
    <property type="entry name" value="AP2-like_int_N"/>
</dbReference>
<evidence type="ECO:0000256" key="5">
    <source>
        <dbReference type="PROSITE-ProRule" id="PRU01248"/>
    </source>
</evidence>
<evidence type="ECO:0000313" key="8">
    <source>
        <dbReference type="EMBL" id="CEG62404.1"/>
    </source>
</evidence>
<dbReference type="InterPro" id="IPR004107">
    <property type="entry name" value="Integrase_SAM-like_N"/>
</dbReference>
<dbReference type="EMBL" id="LN623525">
    <property type="protein sequence ID" value="CEG62404.1"/>
    <property type="molecule type" value="Genomic_DNA"/>
</dbReference>